<dbReference type="Gene3D" id="3.30.300.30">
    <property type="match status" value="1"/>
</dbReference>
<dbReference type="SUPFAM" id="SSF56801">
    <property type="entry name" value="Acetyl-CoA synthetase-like"/>
    <property type="match status" value="1"/>
</dbReference>
<accession>A0ABY1QI42</accession>
<dbReference type="InterPro" id="IPR042099">
    <property type="entry name" value="ANL_N_sf"/>
</dbReference>
<evidence type="ECO:0000313" key="5">
    <source>
        <dbReference type="EMBL" id="SMP72149.1"/>
    </source>
</evidence>
<evidence type="ECO:0000313" key="6">
    <source>
        <dbReference type="Proteomes" id="UP001157910"/>
    </source>
</evidence>
<organism evidence="5 6">
    <name type="scientific">Novosphingobium panipatense</name>
    <dbReference type="NCBI Taxonomy" id="428991"/>
    <lineage>
        <taxon>Bacteria</taxon>
        <taxon>Pseudomonadati</taxon>
        <taxon>Pseudomonadota</taxon>
        <taxon>Alphaproteobacteria</taxon>
        <taxon>Sphingomonadales</taxon>
        <taxon>Sphingomonadaceae</taxon>
        <taxon>Novosphingobium</taxon>
    </lineage>
</organism>
<dbReference type="PANTHER" id="PTHR43201:SF5">
    <property type="entry name" value="MEDIUM-CHAIN ACYL-COA LIGASE ACSF2, MITOCHONDRIAL"/>
    <property type="match status" value="1"/>
</dbReference>
<dbReference type="Proteomes" id="UP001157910">
    <property type="component" value="Unassembled WGS sequence"/>
</dbReference>
<dbReference type="EMBL" id="FXUI01000006">
    <property type="protein sequence ID" value="SMP72149.1"/>
    <property type="molecule type" value="Genomic_DNA"/>
</dbReference>
<dbReference type="Gene3D" id="3.40.50.12780">
    <property type="entry name" value="N-terminal domain of ligase-like"/>
    <property type="match status" value="1"/>
</dbReference>
<reference evidence="5 6" key="1">
    <citation type="submission" date="2017-05" db="EMBL/GenBank/DDBJ databases">
        <authorList>
            <person name="Varghese N."/>
            <person name="Submissions S."/>
        </authorList>
    </citation>
    <scope>NUCLEOTIDE SEQUENCE [LARGE SCALE GENOMIC DNA]</scope>
    <source>
        <strain evidence="5 6">SM16</strain>
    </source>
</reference>
<sequence>MPHTAPLALATATVDPMTVGGTLMVAADRFADRPALIYDGSEATYTQLLEQVVERARGLIGLGVRPGDHVGILAPNGWDYVVLYYAIEMVGGCAVLLNARYRPDDLGYVVPKARISLLFVGGHAWQFCDYRPMLTEVFPELASWAGGDLHVAAAPALRMVVELGDDRPGLWPAEDVLMAAARDVPVDAVTERAVAVRAEDVGLIIFSSGTTSRPKACMLTHLSLSRMGEAMAHSFRLTEHDRVWDPLPLFHMSTILPMAGCRATGACFIGMRHFSADEAMKLLIERRPTVQYAGFPTIISALVTHPAFERYDQSALRINHVVGPVDLMRRYATLFPGATYVNSYGLTEATGVPCYSDVDDPDEVLFTTSGPICDGMELAIFGEDDAIVPEGEPGEIRLRGFGVFAGYFDDEDATAAAFDAQGWLRTGDLGRIGAKGRVVYEGRLKDMLKIGGENVAAVELESFLATHPAIRMAQVIGVPDERLMEVAAAFVELNPGESMSEEDVARHCAGRIASYKVPRYVRFVDSWPMSATKVQKFELLRGFRPERKIDPAPLSGARP</sequence>
<dbReference type="InterPro" id="IPR025110">
    <property type="entry name" value="AMP-bd_C"/>
</dbReference>
<comment type="caution">
    <text evidence="5">The sequence shown here is derived from an EMBL/GenBank/DDBJ whole genome shotgun (WGS) entry which is preliminary data.</text>
</comment>
<dbReference type="InterPro" id="IPR045851">
    <property type="entry name" value="AMP-bd_C_sf"/>
</dbReference>
<feature type="domain" description="AMP-dependent synthetase/ligase" evidence="3">
    <location>
        <begin position="26"/>
        <end position="408"/>
    </location>
</feature>
<dbReference type="Pfam" id="PF00501">
    <property type="entry name" value="AMP-binding"/>
    <property type="match status" value="1"/>
</dbReference>
<gene>
    <name evidence="5" type="ORF">SAMN06296065_106139</name>
</gene>
<proteinExistence type="inferred from homology"/>
<dbReference type="PROSITE" id="PS00455">
    <property type="entry name" value="AMP_BINDING"/>
    <property type="match status" value="1"/>
</dbReference>
<evidence type="ECO:0000259" key="4">
    <source>
        <dbReference type="Pfam" id="PF13193"/>
    </source>
</evidence>
<dbReference type="PANTHER" id="PTHR43201">
    <property type="entry name" value="ACYL-COA SYNTHETASE"/>
    <property type="match status" value="1"/>
</dbReference>
<name>A0ABY1QI42_9SPHN</name>
<dbReference type="InterPro" id="IPR000873">
    <property type="entry name" value="AMP-dep_synth/lig_dom"/>
</dbReference>
<dbReference type="InterPro" id="IPR020845">
    <property type="entry name" value="AMP-binding_CS"/>
</dbReference>
<comment type="similarity">
    <text evidence="1">Belongs to the ATP-dependent AMP-binding enzyme family.</text>
</comment>
<dbReference type="Pfam" id="PF13193">
    <property type="entry name" value="AMP-binding_C"/>
    <property type="match status" value="1"/>
</dbReference>
<evidence type="ECO:0000256" key="2">
    <source>
        <dbReference type="ARBA" id="ARBA00022598"/>
    </source>
</evidence>
<keyword evidence="6" id="KW-1185">Reference proteome</keyword>
<evidence type="ECO:0000259" key="3">
    <source>
        <dbReference type="Pfam" id="PF00501"/>
    </source>
</evidence>
<evidence type="ECO:0000256" key="1">
    <source>
        <dbReference type="ARBA" id="ARBA00006432"/>
    </source>
</evidence>
<dbReference type="RefSeq" id="WP_283406354.1">
    <property type="nucleotide sequence ID" value="NZ_FXUI01000006.1"/>
</dbReference>
<feature type="domain" description="AMP-binding enzyme C-terminal" evidence="4">
    <location>
        <begin position="459"/>
        <end position="531"/>
    </location>
</feature>
<keyword evidence="2" id="KW-0436">Ligase</keyword>
<protein>
    <submittedName>
        <fullName evidence="5">Fatty-acyl-CoA synthase/long-chain acyl-CoA synthetase</fullName>
    </submittedName>
</protein>